<evidence type="ECO:0000256" key="1">
    <source>
        <dbReference type="ARBA" id="ARBA00006484"/>
    </source>
</evidence>
<dbReference type="Proteomes" id="UP000238634">
    <property type="component" value="Unassembled WGS sequence"/>
</dbReference>
<keyword evidence="2 3" id="KW-0560">Oxidoreductase</keyword>
<dbReference type="PANTHER" id="PTHR43639:SF1">
    <property type="entry name" value="SHORT-CHAIN DEHYDROGENASE_REDUCTASE FAMILY PROTEIN"/>
    <property type="match status" value="1"/>
</dbReference>
<dbReference type="GO" id="GO:0047936">
    <property type="term" value="F:glucose 1-dehydrogenase [NAD(P)+] activity"/>
    <property type="evidence" value="ECO:0007669"/>
    <property type="project" value="UniProtKB-EC"/>
</dbReference>
<dbReference type="PANTHER" id="PTHR43639">
    <property type="entry name" value="OXIDOREDUCTASE, SHORT-CHAIN DEHYDROGENASE/REDUCTASE FAMILY (AFU_ORTHOLOGUE AFUA_5G02870)"/>
    <property type="match status" value="1"/>
</dbReference>
<accession>A0A2T1D5J3</accession>
<name>A0A2T1D5J3_9CYAN</name>
<dbReference type="Gene3D" id="3.40.50.720">
    <property type="entry name" value="NAD(P)-binding Rossmann-like Domain"/>
    <property type="match status" value="1"/>
</dbReference>
<dbReference type="EMBL" id="PVWG01000055">
    <property type="protein sequence ID" value="PSB15694.1"/>
    <property type="molecule type" value="Genomic_DNA"/>
</dbReference>
<comment type="similarity">
    <text evidence="1">Belongs to the short-chain dehydrogenases/reductases (SDR) family.</text>
</comment>
<gene>
    <name evidence="3" type="ORF">C7B65_23830</name>
</gene>
<dbReference type="PRINTS" id="PR00080">
    <property type="entry name" value="SDRFAMILY"/>
</dbReference>
<dbReference type="PRINTS" id="PR00081">
    <property type="entry name" value="GDHRDH"/>
</dbReference>
<dbReference type="AlphaFoldDB" id="A0A2T1D5J3"/>
<dbReference type="PROSITE" id="PS00061">
    <property type="entry name" value="ADH_SHORT"/>
    <property type="match status" value="1"/>
</dbReference>
<dbReference type="RefSeq" id="WP_073074989.1">
    <property type="nucleotide sequence ID" value="NZ_MPPI01000054.1"/>
</dbReference>
<dbReference type="Pfam" id="PF13561">
    <property type="entry name" value="adh_short_C2"/>
    <property type="match status" value="1"/>
</dbReference>
<organism evidence="3 4">
    <name type="scientific">Phormidesmis priestleyi ULC007</name>
    <dbReference type="NCBI Taxonomy" id="1920490"/>
    <lineage>
        <taxon>Bacteria</taxon>
        <taxon>Bacillati</taxon>
        <taxon>Cyanobacteriota</taxon>
        <taxon>Cyanophyceae</taxon>
        <taxon>Leptolyngbyales</taxon>
        <taxon>Leptolyngbyaceae</taxon>
        <taxon>Phormidesmis</taxon>
    </lineage>
</organism>
<dbReference type="SUPFAM" id="SSF51735">
    <property type="entry name" value="NAD(P)-binding Rossmann-fold domains"/>
    <property type="match status" value="1"/>
</dbReference>
<dbReference type="InterPro" id="IPR020904">
    <property type="entry name" value="Sc_DH/Rdtase_CS"/>
</dbReference>
<dbReference type="InterPro" id="IPR002347">
    <property type="entry name" value="SDR_fam"/>
</dbReference>
<dbReference type="OrthoDB" id="9803333at2"/>
<reference evidence="3 4" key="2">
    <citation type="submission" date="2018-03" db="EMBL/GenBank/DDBJ databases">
        <title>The ancient ancestry and fast evolution of plastids.</title>
        <authorList>
            <person name="Moore K.R."/>
            <person name="Magnabosco C."/>
            <person name="Momper L."/>
            <person name="Gold D.A."/>
            <person name="Bosak T."/>
            <person name="Fournier G.P."/>
        </authorList>
    </citation>
    <scope>NUCLEOTIDE SEQUENCE [LARGE SCALE GENOMIC DNA]</scope>
    <source>
        <strain evidence="3 4">ULC007</strain>
    </source>
</reference>
<dbReference type="FunFam" id="3.40.50.720:FF:000084">
    <property type="entry name" value="Short-chain dehydrogenase reductase"/>
    <property type="match status" value="1"/>
</dbReference>
<comment type="caution">
    <text evidence="3">The sequence shown here is derived from an EMBL/GenBank/DDBJ whole genome shotgun (WGS) entry which is preliminary data.</text>
</comment>
<evidence type="ECO:0000256" key="2">
    <source>
        <dbReference type="ARBA" id="ARBA00023002"/>
    </source>
</evidence>
<dbReference type="NCBIfam" id="NF005559">
    <property type="entry name" value="PRK07231.1"/>
    <property type="match status" value="1"/>
</dbReference>
<evidence type="ECO:0000313" key="3">
    <source>
        <dbReference type="EMBL" id="PSB15694.1"/>
    </source>
</evidence>
<protein>
    <submittedName>
        <fullName evidence="3">3-oxoacyl-ACP reductase</fullName>
        <ecNumber evidence="3">1.1.1.47</ecNumber>
    </submittedName>
</protein>
<sequence>MNLEGKVALVTGSSQGIGQSIVLRLAQAGADVVINYRSHPEGAEETLAKVQAFSAERNSEGTGGNCHMAKCLNAQGHTIQADLGSVTEVRQLIAESINHFGKLDVLVNNAGIEKHAPFWDVTEADYDAVLNVNLKGVFFATQAFVQHLIATKRPGKIVNISSVHEDLPFPNFAAYCVSKGGMKMLTRNLAVELGALGITINNVAPGAIETPINTKLLNDSEKLGALLNNIPLGRLGQPQDVASLVAFLASADADYITGSTFFVDGGLLWNYQEQ</sequence>
<reference evidence="3 4" key="1">
    <citation type="submission" date="2018-02" db="EMBL/GenBank/DDBJ databases">
        <authorList>
            <person name="Cohen D.B."/>
            <person name="Kent A.D."/>
        </authorList>
    </citation>
    <scope>NUCLEOTIDE SEQUENCE [LARGE SCALE GENOMIC DNA]</scope>
    <source>
        <strain evidence="3 4">ULC007</strain>
    </source>
</reference>
<dbReference type="InterPro" id="IPR036291">
    <property type="entry name" value="NAD(P)-bd_dom_sf"/>
</dbReference>
<dbReference type="STRING" id="1920490.GCA_001895925_02834"/>
<keyword evidence="4" id="KW-1185">Reference proteome</keyword>
<proteinExistence type="inferred from homology"/>
<dbReference type="EC" id="1.1.1.47" evidence="3"/>
<evidence type="ECO:0000313" key="4">
    <source>
        <dbReference type="Proteomes" id="UP000238634"/>
    </source>
</evidence>